<organism evidence="4 5">
    <name type="scientific">Mycobacterium kyorinense</name>
    <dbReference type="NCBI Taxonomy" id="487514"/>
    <lineage>
        <taxon>Bacteria</taxon>
        <taxon>Bacillati</taxon>
        <taxon>Actinomycetota</taxon>
        <taxon>Actinomycetes</taxon>
        <taxon>Mycobacteriales</taxon>
        <taxon>Mycobacteriaceae</taxon>
        <taxon>Mycobacterium</taxon>
    </lineage>
</organism>
<dbReference type="Proteomes" id="UP000093592">
    <property type="component" value="Unassembled WGS sequence"/>
</dbReference>
<dbReference type="GO" id="GO:0052572">
    <property type="term" value="P:response to host immune response"/>
    <property type="evidence" value="ECO:0007669"/>
    <property type="project" value="TreeGrafter"/>
</dbReference>
<dbReference type="SUPFAM" id="SSF140459">
    <property type="entry name" value="PE/PPE dimer-like"/>
    <property type="match status" value="1"/>
</dbReference>
<comment type="similarity">
    <text evidence="1">Belongs to the mycobacterial PPE family.</text>
</comment>
<dbReference type="Gene3D" id="1.20.1260.20">
    <property type="entry name" value="PPE superfamily"/>
    <property type="match status" value="1"/>
</dbReference>
<dbReference type="PANTHER" id="PTHR46766">
    <property type="entry name" value="GLUTAMINE-RICH PROTEIN 2"/>
    <property type="match status" value="1"/>
</dbReference>
<dbReference type="OrthoDB" id="4727494at2"/>
<reference evidence="5" key="1">
    <citation type="submission" date="2016-06" db="EMBL/GenBank/DDBJ databases">
        <authorList>
            <person name="Sutton G."/>
            <person name="Brinkac L."/>
            <person name="Sanka R."/>
            <person name="Adams M."/>
            <person name="Lau E."/>
            <person name="Sam S."/>
            <person name="Sreng N."/>
            <person name="Him V."/>
            <person name="Kerleguer A."/>
            <person name="Cheng S."/>
        </authorList>
    </citation>
    <scope>NUCLEOTIDE SEQUENCE [LARGE SCALE GENOMIC DNA]</scope>
    <source>
        <strain evidence="5">E861</strain>
    </source>
</reference>
<comment type="caution">
    <text evidence="4">The sequence shown here is derived from an EMBL/GenBank/DDBJ whole genome shotgun (WGS) entry which is preliminary data.</text>
</comment>
<sequence>MDFGALPPEINSARMYAGAGSTPMVAAASAWNALAAELNSAATGYESVITRLSTEEWTGLASTSMATAAAPYVQWMSATAVQAEQAATQASAAAAAYETAYAMTVPPPVVAANRAQLASLVSTNLLGQNTPAIAATEAQYGEMWAQDAAAMYGYAGHSAAAAKVTPFMAPPPTANPAGQATQAAAVAHATGTAAGTQMSQMISTTPKALQGLASPLQSAASSSSSTSGAGGILGGLLGGSGSTSILDLWAKYIGPIYNTLGLPYFGTGIANSMLSVGKALAPAASAAKAATDGAKAAAGLPGLGGLLGGIGGGAPVSAGLGNAASVGGLSVPSSWAGAAPALNGAAAAPLPLSSVSAAPDMAGAGNLLGGMPLAGAGGGAAGAGPRYGFRPTVMVRPPFAG</sequence>
<dbReference type="FunFam" id="1.20.1260.20:FF:000001">
    <property type="entry name" value="PPE family protein PPE41"/>
    <property type="match status" value="1"/>
</dbReference>
<gene>
    <name evidence="4" type="ORF">A5707_13690</name>
</gene>
<protein>
    <recommendedName>
        <fullName evidence="6">PPE family protein</fullName>
    </recommendedName>
</protein>
<evidence type="ECO:0000259" key="2">
    <source>
        <dbReference type="Pfam" id="PF00823"/>
    </source>
</evidence>
<evidence type="ECO:0000313" key="4">
    <source>
        <dbReference type="EMBL" id="OBI51593.1"/>
    </source>
</evidence>
<dbReference type="InterPro" id="IPR038332">
    <property type="entry name" value="PPE_sf"/>
</dbReference>
<feature type="domain" description="PPE" evidence="2">
    <location>
        <begin position="2"/>
        <end position="164"/>
    </location>
</feature>
<evidence type="ECO:0000256" key="1">
    <source>
        <dbReference type="ARBA" id="ARBA00010652"/>
    </source>
</evidence>
<dbReference type="Pfam" id="PF12484">
    <property type="entry name" value="PPE-SVP"/>
    <property type="match status" value="1"/>
</dbReference>
<name>A0A1A2ZPH3_9MYCO</name>
<evidence type="ECO:0008006" key="6">
    <source>
        <dbReference type="Google" id="ProtNLM"/>
    </source>
</evidence>
<dbReference type="RefSeq" id="WP_065013057.1">
    <property type="nucleotide sequence ID" value="NZ_LZKJ01000038.1"/>
</dbReference>
<accession>A0A1A2ZPH3</accession>
<evidence type="ECO:0000313" key="5">
    <source>
        <dbReference type="Proteomes" id="UP000093592"/>
    </source>
</evidence>
<dbReference type="PANTHER" id="PTHR46766:SF1">
    <property type="entry name" value="GLUTAMINE-RICH PROTEIN 2"/>
    <property type="match status" value="1"/>
</dbReference>
<dbReference type="InterPro" id="IPR000030">
    <property type="entry name" value="PPE_dom"/>
</dbReference>
<evidence type="ECO:0000259" key="3">
    <source>
        <dbReference type="Pfam" id="PF12484"/>
    </source>
</evidence>
<dbReference type="EMBL" id="LZKJ01000038">
    <property type="protein sequence ID" value="OBI51593.1"/>
    <property type="molecule type" value="Genomic_DNA"/>
</dbReference>
<dbReference type="Pfam" id="PF00823">
    <property type="entry name" value="PPE"/>
    <property type="match status" value="1"/>
</dbReference>
<dbReference type="AlphaFoldDB" id="A0A1A2ZPH3"/>
<proteinExistence type="inferred from homology"/>
<feature type="domain" description="PPE family C-terminal" evidence="3">
    <location>
        <begin position="317"/>
        <end position="397"/>
    </location>
</feature>
<dbReference type="InterPro" id="IPR022171">
    <property type="entry name" value="PPE_C"/>
</dbReference>